<dbReference type="InterPro" id="IPR050490">
    <property type="entry name" value="Bact_solute-bd_prot1"/>
</dbReference>
<protein>
    <submittedName>
        <fullName evidence="1">Extracellular solute-binding protein</fullName>
    </submittedName>
</protein>
<dbReference type="EMBL" id="JBHSPX010000001">
    <property type="protein sequence ID" value="MFC6061125.1"/>
    <property type="molecule type" value="Genomic_DNA"/>
</dbReference>
<organism evidence="1 2">
    <name type="scientific">Streptomyces ochraceiscleroticus</name>
    <dbReference type="NCBI Taxonomy" id="47761"/>
    <lineage>
        <taxon>Bacteria</taxon>
        <taxon>Bacillati</taxon>
        <taxon>Actinomycetota</taxon>
        <taxon>Actinomycetes</taxon>
        <taxon>Kitasatosporales</taxon>
        <taxon>Streptomycetaceae</taxon>
        <taxon>Streptomyces</taxon>
    </lineage>
</organism>
<name>A0ABW1MBS6_9ACTN</name>
<accession>A0ABW1MBS6</accession>
<evidence type="ECO:0000313" key="1">
    <source>
        <dbReference type="EMBL" id="MFC6061125.1"/>
    </source>
</evidence>
<dbReference type="RefSeq" id="WP_051861423.1">
    <property type="nucleotide sequence ID" value="NZ_JBHSPX010000001.1"/>
</dbReference>
<dbReference type="InterPro" id="IPR006059">
    <property type="entry name" value="SBP"/>
</dbReference>
<gene>
    <name evidence="1" type="ORF">ACFP4F_00990</name>
</gene>
<keyword evidence="2" id="KW-1185">Reference proteome</keyword>
<dbReference type="Gene3D" id="3.40.190.10">
    <property type="entry name" value="Periplasmic binding protein-like II"/>
    <property type="match status" value="2"/>
</dbReference>
<dbReference type="Proteomes" id="UP001596139">
    <property type="component" value="Unassembled WGS sequence"/>
</dbReference>
<comment type="caution">
    <text evidence="1">The sequence shown here is derived from an EMBL/GenBank/DDBJ whole genome shotgun (WGS) entry which is preliminary data.</text>
</comment>
<sequence>MFIRRRRAPFFLIRTAARTAGTAGGRRTVRRAAGLAAALTLTLTACGGAESEGDADVTLDLVVADYGHRTARSSTDYWKRVIDAFEKRHPDIAVHLDPVPYTRLDKTVAARAADGDAPDIAQSGVFAPYVAKGQLYSADETLSIGTQADFVPALARAGEISHVQYGMPFSSSTPRLFYNKKLFARAGIERPPTSWAGIERAAAALKAAGVQTPYALQTGPEAAEDETLSWLLGNNGGYVGMSGGYTLDSAENTATLTAVRDGLVDPGLTGPKGSSLNRTEAYRGFVTGKVGMVLAHPVLIPMAEEAHVPYGTAPFPRRTGGAATPAGLSDWLVAFKQHHHAQQIGTFLDFLYSTDNAVHYAGGQGTLPVTVPAAEKMRADAVYRPLWPFVDQLPKVQFQPMGTTSWPRVRAGLQEKIAGALSRNGDPAAVLDGLQNEADHRAAVVD</sequence>
<dbReference type="PANTHER" id="PTHR43649">
    <property type="entry name" value="ARABINOSE-BINDING PROTEIN-RELATED"/>
    <property type="match status" value="1"/>
</dbReference>
<dbReference type="SUPFAM" id="SSF53850">
    <property type="entry name" value="Periplasmic binding protein-like II"/>
    <property type="match status" value="1"/>
</dbReference>
<reference evidence="2" key="1">
    <citation type="journal article" date="2019" name="Int. J. Syst. Evol. Microbiol.">
        <title>The Global Catalogue of Microorganisms (GCM) 10K type strain sequencing project: providing services to taxonomists for standard genome sequencing and annotation.</title>
        <authorList>
            <consortium name="The Broad Institute Genomics Platform"/>
            <consortium name="The Broad Institute Genome Sequencing Center for Infectious Disease"/>
            <person name="Wu L."/>
            <person name="Ma J."/>
        </authorList>
    </citation>
    <scope>NUCLEOTIDE SEQUENCE [LARGE SCALE GENOMIC DNA]</scope>
    <source>
        <strain evidence="2">CGMCC 1.15180</strain>
    </source>
</reference>
<dbReference type="Pfam" id="PF01547">
    <property type="entry name" value="SBP_bac_1"/>
    <property type="match status" value="1"/>
</dbReference>
<dbReference type="PANTHER" id="PTHR43649:SF30">
    <property type="entry name" value="ABC TRANSPORTER SUBSTRATE-BINDING PROTEIN"/>
    <property type="match status" value="1"/>
</dbReference>
<evidence type="ECO:0000313" key="2">
    <source>
        <dbReference type="Proteomes" id="UP001596139"/>
    </source>
</evidence>
<proteinExistence type="predicted"/>